<keyword evidence="2" id="KW-1185">Reference proteome</keyword>
<dbReference type="RefSeq" id="WP_106988514.1">
    <property type="nucleotide sequence ID" value="NZ_DBGDQT010000108.1"/>
</dbReference>
<dbReference type="GeneID" id="77471506"/>
<proteinExistence type="predicted"/>
<reference evidence="2" key="1">
    <citation type="submission" date="2018-03" db="EMBL/GenBank/DDBJ databases">
        <title>Lachnoclostridium SNUG30370 gen.nov., sp.nov., isolated from human faeces.</title>
        <authorList>
            <person name="Seo B."/>
            <person name="Jeon K."/>
            <person name="Ko G."/>
        </authorList>
    </citation>
    <scope>NUCLEOTIDE SEQUENCE [LARGE SCALE GENOMIC DNA]</scope>
    <source>
        <strain evidence="2">SNUG30370</strain>
    </source>
</reference>
<name>A0A2T3FSK0_9FIRM</name>
<protein>
    <submittedName>
        <fullName evidence="1">Uncharacterized protein</fullName>
    </submittedName>
</protein>
<gene>
    <name evidence="1" type="ORF">C7U55_10430</name>
</gene>
<comment type="caution">
    <text evidence="1">The sequence shown here is derived from an EMBL/GenBank/DDBJ whole genome shotgun (WGS) entry which is preliminary data.</text>
</comment>
<evidence type="ECO:0000313" key="2">
    <source>
        <dbReference type="Proteomes" id="UP000241201"/>
    </source>
</evidence>
<sequence length="435" mass="51923">MLFDERDLRVFDNPDSRQYFEEILQCYYSKNYRATIVLLYSFVIYDLFMKLQTMASEGNNKAEEKLAEINELILKNEKYLEVEKKIIEFFNKNCKLYFNRFTEDVNYLRECRHKCAHLKVNDNTLYVPEDYQARMLICSMYDNILSVKAPFIMDLFSIVEEVVEIYSQRIDNISQNSLDERIKNEITKNYLERMTYDSLKMSYKTFLKLLFITTDKDAERNAYGLFAFVYAMTDHIRKNGFERLFKEEDVRKKLLSISIENLENSSERKQSLIELILNFPILLDIIKEDVSLFEYISNEILLNPNGIKYYRLFYPRSNKTPYEFFKDNSIVQQPLYSMTLYDAVKESVDFDLAEFSKILINKVPPYNGFNDADGFMYFFKRHLNDMAIEDIDSVMSIYRRNGQCTGRSRHSTDYQEVSKYLEEHKVHDTSEDESN</sequence>
<organism evidence="1 2">
    <name type="scientific">Faecalibacillus faecis</name>
    <dbReference type="NCBI Taxonomy" id="1982628"/>
    <lineage>
        <taxon>Bacteria</taxon>
        <taxon>Bacillati</taxon>
        <taxon>Bacillota</taxon>
        <taxon>Erysipelotrichia</taxon>
        <taxon>Erysipelotrichales</taxon>
        <taxon>Coprobacillaceae</taxon>
        <taxon>Faecalibacillus</taxon>
    </lineage>
</organism>
<dbReference type="AlphaFoldDB" id="A0A2T3FSK0"/>
<evidence type="ECO:0000313" key="1">
    <source>
        <dbReference type="EMBL" id="PST38239.1"/>
    </source>
</evidence>
<dbReference type="EMBL" id="PYLP01000016">
    <property type="protein sequence ID" value="PST38239.1"/>
    <property type="molecule type" value="Genomic_DNA"/>
</dbReference>
<dbReference type="Proteomes" id="UP000241201">
    <property type="component" value="Unassembled WGS sequence"/>
</dbReference>
<accession>A0A2T3FSK0</accession>